<comment type="cofactor">
    <cofactor evidence="7">
        <name>Zn(2+)</name>
        <dbReference type="ChEBI" id="CHEBI:29105"/>
    </cofactor>
    <text evidence="7">Binds 2 Zn(2+) ions per subunit.</text>
</comment>
<reference evidence="10" key="1">
    <citation type="submission" date="2012-05" db="EMBL/GenBank/DDBJ databases">
        <authorList>
            <person name="Krishnakumar V."/>
            <person name="Cheung F."/>
            <person name="Xiao Y."/>
            <person name="Chan A."/>
            <person name="Moskal W.A."/>
            <person name="Town C.D."/>
        </authorList>
    </citation>
    <scope>NUCLEOTIDE SEQUENCE</scope>
</reference>
<comment type="similarity">
    <text evidence="1">Belongs to the peptidase M10A family. Matrix metalloproteinases (MMPs) subfamily.</text>
</comment>
<name>I3SVN2_MEDTR</name>
<dbReference type="GO" id="GO:0006508">
    <property type="term" value="P:proteolysis"/>
    <property type="evidence" value="ECO:0007669"/>
    <property type="project" value="UniProtKB-KW"/>
</dbReference>
<evidence type="ECO:0000259" key="9">
    <source>
        <dbReference type="SMART" id="SM00235"/>
    </source>
</evidence>
<dbReference type="GO" id="GO:0031012">
    <property type="term" value="C:extracellular matrix"/>
    <property type="evidence" value="ECO:0007669"/>
    <property type="project" value="InterPro"/>
</dbReference>
<dbReference type="EMBL" id="BT144530">
    <property type="protein sequence ID" value="AFK44324.1"/>
    <property type="molecule type" value="mRNA"/>
</dbReference>
<dbReference type="GO" id="GO:0004222">
    <property type="term" value="F:metalloendopeptidase activity"/>
    <property type="evidence" value="ECO:0007669"/>
    <property type="project" value="InterPro"/>
</dbReference>
<sequence length="370" mass="41918">MMKLYQFEFLLFLLLIIVNTTLSISFSTLSQFTKPLEKFDKVINSEGSDIAWDKFVMDPLKDKVMESEAKKMVENIKPSPPSQLLKYKGLDQIKQYLQNFGYLEQSGPFNNTLDQETVLALKTYQRYFNIYAGQDSLRKILQHIALPRCGVPDMNFTYDSTNDISYPKGNQWFPKGTKNLTYGFAPKNEIPLNVTNVFRKALTRWSQTTRVLNFTETTSYDDADIKIVFNNMTYDDGIYDVVVAVTLIKLDSANMNTGLISLDITKHWVFPTEDGELDLETAAMHQIGHLLGLEHSFDSKFIMYPTILPSQQKKVQITDSDNLAIQKLYSSSTKANANSDDSSGCFKLSGSSSSLFISLSIVFAFVALLN</sequence>
<dbReference type="PANTHER" id="PTHR10201:SF259">
    <property type="entry name" value="MATRIXIN PROTEIN"/>
    <property type="match status" value="1"/>
</dbReference>
<feature type="domain" description="Peptidase metallopeptidase" evidence="9">
    <location>
        <begin position="169"/>
        <end position="331"/>
    </location>
</feature>
<keyword evidence="2" id="KW-0645">Protease</keyword>
<evidence type="ECO:0000256" key="8">
    <source>
        <dbReference type="SAM" id="SignalP"/>
    </source>
</evidence>
<dbReference type="ExpressionAtlas" id="I3SVN2">
    <property type="expression patterns" value="differential"/>
</dbReference>
<dbReference type="SUPFAM" id="SSF55486">
    <property type="entry name" value="Metalloproteases ('zincins'), catalytic domain"/>
    <property type="match status" value="1"/>
</dbReference>
<feature type="binding site" evidence="7">
    <location>
        <position position="263"/>
    </location>
    <ligand>
        <name>Ca(2+)</name>
        <dbReference type="ChEBI" id="CHEBI:29108"/>
        <label>3</label>
    </ligand>
</feature>
<keyword evidence="7" id="KW-0106">Calcium</keyword>
<feature type="binding site" evidence="7">
    <location>
        <position position="303"/>
    </location>
    <ligand>
        <name>Zn(2+)</name>
        <dbReference type="ChEBI" id="CHEBI:29105"/>
        <label>2</label>
        <note>catalytic</note>
    </ligand>
</feature>
<feature type="binding site" description="in inhibited form" evidence="7">
    <location>
        <position position="149"/>
    </location>
    <ligand>
        <name>Zn(2+)</name>
        <dbReference type="ChEBI" id="CHEBI:29105"/>
        <label>2</label>
        <note>catalytic</note>
    </ligand>
</feature>
<keyword evidence="3 7" id="KW-0479">Metal-binding</keyword>
<protein>
    <recommendedName>
        <fullName evidence="9">Peptidase metallopeptidase domain-containing protein</fullName>
    </recommendedName>
</protein>
<evidence type="ECO:0000256" key="5">
    <source>
        <dbReference type="ARBA" id="ARBA00022833"/>
    </source>
</evidence>
<dbReference type="InterPro" id="IPR006026">
    <property type="entry name" value="Peptidase_Metallo"/>
</dbReference>
<dbReference type="PANTHER" id="PTHR10201">
    <property type="entry name" value="MATRIX METALLOPROTEINASE"/>
    <property type="match status" value="1"/>
</dbReference>
<feature type="binding site" evidence="7">
    <location>
        <position position="236"/>
    </location>
    <ligand>
        <name>Zn(2+)</name>
        <dbReference type="ChEBI" id="CHEBI:29105"/>
        <label>1</label>
    </ligand>
</feature>
<evidence type="ECO:0000256" key="6">
    <source>
        <dbReference type="ARBA" id="ARBA00023049"/>
    </source>
</evidence>
<evidence type="ECO:0000256" key="1">
    <source>
        <dbReference type="ARBA" id="ARBA00009614"/>
    </source>
</evidence>
<feature type="signal peptide" evidence="8">
    <location>
        <begin position="1"/>
        <end position="23"/>
    </location>
</feature>
<dbReference type="Pfam" id="PF00413">
    <property type="entry name" value="Peptidase_M10"/>
    <property type="match status" value="1"/>
</dbReference>
<dbReference type="SMART" id="SM00235">
    <property type="entry name" value="ZnMc"/>
    <property type="match status" value="1"/>
</dbReference>
<dbReference type="GO" id="GO:0008270">
    <property type="term" value="F:zinc ion binding"/>
    <property type="evidence" value="ECO:0007669"/>
    <property type="project" value="InterPro"/>
</dbReference>
<feature type="binding site" evidence="7">
    <location>
        <position position="224"/>
    </location>
    <ligand>
        <name>Ca(2+)</name>
        <dbReference type="ChEBI" id="CHEBI:29108"/>
        <label>2</label>
    </ligand>
</feature>
<feature type="chain" id="PRO_5003679719" description="Peptidase metallopeptidase domain-containing protein" evidence="8">
    <location>
        <begin position="24"/>
        <end position="370"/>
    </location>
</feature>
<dbReference type="InterPro" id="IPR001818">
    <property type="entry name" value="Pept_M10_metallopeptidase"/>
</dbReference>
<feature type="binding site" evidence="7">
    <location>
        <position position="285"/>
    </location>
    <ligand>
        <name>Zn(2+)</name>
        <dbReference type="ChEBI" id="CHEBI:29105"/>
        <label>2</label>
        <note>catalytic</note>
    </ligand>
</feature>
<dbReference type="InterPro" id="IPR021190">
    <property type="entry name" value="Pept_M10A"/>
</dbReference>
<feature type="binding site" evidence="7">
    <location>
        <position position="295"/>
    </location>
    <ligand>
        <name>Zn(2+)</name>
        <dbReference type="ChEBI" id="CHEBI:29105"/>
        <label>2</label>
        <note>catalytic</note>
    </ligand>
</feature>
<dbReference type="Gene3D" id="3.40.390.10">
    <property type="entry name" value="Collagenase (Catalytic Domain)"/>
    <property type="match status" value="1"/>
</dbReference>
<feature type="binding site" evidence="7">
    <location>
        <position position="240"/>
    </location>
    <ligand>
        <name>Ca(2+)</name>
        <dbReference type="ChEBI" id="CHEBI:29108"/>
        <label>3</label>
    </ligand>
</feature>
<keyword evidence="4" id="KW-0378">Hydrolase</keyword>
<feature type="binding site" evidence="7">
    <location>
        <position position="289"/>
    </location>
    <ligand>
        <name>Zn(2+)</name>
        <dbReference type="ChEBI" id="CHEBI:29105"/>
        <label>2</label>
        <note>catalytic</note>
    </ligand>
</feature>
<dbReference type="PRINTS" id="PR00138">
    <property type="entry name" value="MATRIXIN"/>
</dbReference>
<evidence type="ECO:0000256" key="2">
    <source>
        <dbReference type="ARBA" id="ARBA00022670"/>
    </source>
</evidence>
<dbReference type="SUPFAM" id="SSF47090">
    <property type="entry name" value="PGBD-like"/>
    <property type="match status" value="1"/>
</dbReference>
<organism evidence="10">
    <name type="scientific">Medicago truncatula</name>
    <name type="common">Barrel medic</name>
    <name type="synonym">Medicago tribuloides</name>
    <dbReference type="NCBI Taxonomy" id="3880"/>
    <lineage>
        <taxon>Eukaryota</taxon>
        <taxon>Viridiplantae</taxon>
        <taxon>Streptophyta</taxon>
        <taxon>Embryophyta</taxon>
        <taxon>Tracheophyta</taxon>
        <taxon>Spermatophyta</taxon>
        <taxon>Magnoliopsida</taxon>
        <taxon>eudicotyledons</taxon>
        <taxon>Gunneridae</taxon>
        <taxon>Pentapetalae</taxon>
        <taxon>rosids</taxon>
        <taxon>fabids</taxon>
        <taxon>Fabales</taxon>
        <taxon>Fabaceae</taxon>
        <taxon>Papilionoideae</taxon>
        <taxon>50 kb inversion clade</taxon>
        <taxon>NPAAA clade</taxon>
        <taxon>Hologalegina</taxon>
        <taxon>IRL clade</taxon>
        <taxon>Trifolieae</taxon>
        <taxon>Medicago</taxon>
    </lineage>
</organism>
<dbReference type="InterPro" id="IPR002477">
    <property type="entry name" value="Peptidoglycan-bd-like"/>
</dbReference>
<proteinExistence type="evidence at transcript level"/>
<evidence type="ECO:0000256" key="7">
    <source>
        <dbReference type="PIRSR" id="PIRSR621190-2"/>
    </source>
</evidence>
<comment type="cofactor">
    <cofactor evidence="7">
        <name>Ca(2+)</name>
        <dbReference type="ChEBI" id="CHEBI:29108"/>
    </cofactor>
    <text evidence="7">Can bind about 5 Ca(2+) ions per subunit.</text>
</comment>
<accession>I3SVN2</accession>
<keyword evidence="6" id="KW-0482">Metalloprotease</keyword>
<dbReference type="AlphaFoldDB" id="I3SVN2"/>
<keyword evidence="8" id="KW-0732">Signal</keyword>
<evidence type="ECO:0000256" key="4">
    <source>
        <dbReference type="ARBA" id="ARBA00022801"/>
    </source>
</evidence>
<dbReference type="Pfam" id="PF01471">
    <property type="entry name" value="PG_binding_1"/>
    <property type="match status" value="1"/>
</dbReference>
<keyword evidence="5 7" id="KW-0862">Zinc</keyword>
<evidence type="ECO:0000313" key="10">
    <source>
        <dbReference type="EMBL" id="AFK44324.1"/>
    </source>
</evidence>
<dbReference type="InterPro" id="IPR036365">
    <property type="entry name" value="PGBD-like_sf"/>
</dbReference>
<evidence type="ECO:0000256" key="3">
    <source>
        <dbReference type="ARBA" id="ARBA00022723"/>
    </source>
</evidence>
<dbReference type="InterPro" id="IPR024079">
    <property type="entry name" value="MetalloPept_cat_dom_sf"/>
</dbReference>